<keyword evidence="1" id="KW-0472">Membrane</keyword>
<protein>
    <submittedName>
        <fullName evidence="2">Uncharacterized protein</fullName>
    </submittedName>
</protein>
<proteinExistence type="predicted"/>
<gene>
    <name evidence="2" type="ORF">QJS04_geneDACA004135</name>
</gene>
<comment type="caution">
    <text evidence="2">The sequence shown here is derived from an EMBL/GenBank/DDBJ whole genome shotgun (WGS) entry which is preliminary data.</text>
</comment>
<feature type="transmembrane region" description="Helical" evidence="1">
    <location>
        <begin position="126"/>
        <end position="147"/>
    </location>
</feature>
<dbReference type="Proteomes" id="UP001179952">
    <property type="component" value="Unassembled WGS sequence"/>
</dbReference>
<sequence>MEWRKSYLDVILVPLGLAASIAYHSWLWHKVKTQPQHTIIGINASARRLWVASIMKDNEKKTILAVQTLRNTIMGATLMALTSVLLSGALAAMISSKYTVKNPIFIDNTTITTYGAHGDFTLSLKYVTLLLVFLFAFVCHSLSIRFINRFNHLIISINTHSADSSSAIVECMADLLERGFAFNVIGNQDGAGTGGEECIREGGEAVRRVA</sequence>
<keyword evidence="3" id="KW-1185">Reference proteome</keyword>
<dbReference type="PANTHER" id="PTHR31881:SF6">
    <property type="entry name" value="OS09G0494600 PROTEIN"/>
    <property type="match status" value="1"/>
</dbReference>
<feature type="transmembrane region" description="Helical" evidence="1">
    <location>
        <begin position="6"/>
        <end position="26"/>
    </location>
</feature>
<keyword evidence="1" id="KW-0812">Transmembrane</keyword>
<dbReference type="PANTHER" id="PTHR31881">
    <property type="match status" value="1"/>
</dbReference>
<accession>A0AAV9BHN9</accession>
<reference evidence="2" key="2">
    <citation type="submission" date="2023-06" db="EMBL/GenBank/DDBJ databases">
        <authorList>
            <person name="Ma L."/>
            <person name="Liu K.-W."/>
            <person name="Li Z."/>
            <person name="Hsiao Y.-Y."/>
            <person name="Qi Y."/>
            <person name="Fu T."/>
            <person name="Tang G."/>
            <person name="Zhang D."/>
            <person name="Sun W.-H."/>
            <person name="Liu D.-K."/>
            <person name="Li Y."/>
            <person name="Chen G.-Z."/>
            <person name="Liu X.-D."/>
            <person name="Liao X.-Y."/>
            <person name="Jiang Y.-T."/>
            <person name="Yu X."/>
            <person name="Hao Y."/>
            <person name="Huang J."/>
            <person name="Zhao X.-W."/>
            <person name="Ke S."/>
            <person name="Chen Y.-Y."/>
            <person name="Wu W.-L."/>
            <person name="Hsu J.-L."/>
            <person name="Lin Y.-F."/>
            <person name="Huang M.-D."/>
            <person name="Li C.-Y."/>
            <person name="Huang L."/>
            <person name="Wang Z.-W."/>
            <person name="Zhao X."/>
            <person name="Zhong W.-Y."/>
            <person name="Peng D.-H."/>
            <person name="Ahmad S."/>
            <person name="Lan S."/>
            <person name="Zhang J.-S."/>
            <person name="Tsai W.-C."/>
            <person name="Van De Peer Y."/>
            <person name="Liu Z.-J."/>
        </authorList>
    </citation>
    <scope>NUCLEOTIDE SEQUENCE</scope>
    <source>
        <strain evidence="2">SCP</strain>
        <tissue evidence="2">Leaves</tissue>
    </source>
</reference>
<feature type="transmembrane region" description="Helical" evidence="1">
    <location>
        <begin position="73"/>
        <end position="94"/>
    </location>
</feature>
<name>A0AAV9BHN9_ACOGR</name>
<evidence type="ECO:0000313" key="2">
    <source>
        <dbReference type="EMBL" id="KAK1275912.1"/>
    </source>
</evidence>
<dbReference type="InterPro" id="IPR006747">
    <property type="entry name" value="DUF599"/>
</dbReference>
<keyword evidence="1" id="KW-1133">Transmembrane helix</keyword>
<dbReference type="EMBL" id="JAUJYN010000003">
    <property type="protein sequence ID" value="KAK1275912.1"/>
    <property type="molecule type" value="Genomic_DNA"/>
</dbReference>
<dbReference type="AlphaFoldDB" id="A0AAV9BHN9"/>
<evidence type="ECO:0000313" key="3">
    <source>
        <dbReference type="Proteomes" id="UP001179952"/>
    </source>
</evidence>
<dbReference type="Pfam" id="PF04654">
    <property type="entry name" value="DUF599"/>
    <property type="match status" value="1"/>
</dbReference>
<organism evidence="2 3">
    <name type="scientific">Acorus gramineus</name>
    <name type="common">Dwarf sweet flag</name>
    <dbReference type="NCBI Taxonomy" id="55184"/>
    <lineage>
        <taxon>Eukaryota</taxon>
        <taxon>Viridiplantae</taxon>
        <taxon>Streptophyta</taxon>
        <taxon>Embryophyta</taxon>
        <taxon>Tracheophyta</taxon>
        <taxon>Spermatophyta</taxon>
        <taxon>Magnoliopsida</taxon>
        <taxon>Liliopsida</taxon>
        <taxon>Acoraceae</taxon>
        <taxon>Acorus</taxon>
    </lineage>
</organism>
<evidence type="ECO:0000256" key="1">
    <source>
        <dbReference type="SAM" id="Phobius"/>
    </source>
</evidence>
<reference evidence="2" key="1">
    <citation type="journal article" date="2023" name="Nat. Commun.">
        <title>Diploid and tetraploid genomes of Acorus and the evolution of monocots.</title>
        <authorList>
            <person name="Ma L."/>
            <person name="Liu K.W."/>
            <person name="Li Z."/>
            <person name="Hsiao Y.Y."/>
            <person name="Qi Y."/>
            <person name="Fu T."/>
            <person name="Tang G.D."/>
            <person name="Zhang D."/>
            <person name="Sun W.H."/>
            <person name="Liu D.K."/>
            <person name="Li Y."/>
            <person name="Chen G.Z."/>
            <person name="Liu X.D."/>
            <person name="Liao X.Y."/>
            <person name="Jiang Y.T."/>
            <person name="Yu X."/>
            <person name="Hao Y."/>
            <person name="Huang J."/>
            <person name="Zhao X.W."/>
            <person name="Ke S."/>
            <person name="Chen Y.Y."/>
            <person name="Wu W.L."/>
            <person name="Hsu J.L."/>
            <person name="Lin Y.F."/>
            <person name="Huang M.D."/>
            <person name="Li C.Y."/>
            <person name="Huang L."/>
            <person name="Wang Z.W."/>
            <person name="Zhao X."/>
            <person name="Zhong W.Y."/>
            <person name="Peng D.H."/>
            <person name="Ahmad S."/>
            <person name="Lan S."/>
            <person name="Zhang J.S."/>
            <person name="Tsai W.C."/>
            <person name="Van de Peer Y."/>
            <person name="Liu Z.J."/>
        </authorList>
    </citation>
    <scope>NUCLEOTIDE SEQUENCE</scope>
    <source>
        <strain evidence="2">SCP</strain>
    </source>
</reference>